<dbReference type="EMBL" id="GBXM01005525">
    <property type="protein sequence ID" value="JAI03053.1"/>
    <property type="molecule type" value="Transcribed_RNA"/>
</dbReference>
<name>A0A0E9XJZ2_ANGAN</name>
<evidence type="ECO:0000313" key="1">
    <source>
        <dbReference type="EMBL" id="JAI03053.1"/>
    </source>
</evidence>
<dbReference type="AlphaFoldDB" id="A0A0E9XJZ2"/>
<proteinExistence type="predicted"/>
<organism evidence="1">
    <name type="scientific">Anguilla anguilla</name>
    <name type="common">European freshwater eel</name>
    <name type="synonym">Muraena anguilla</name>
    <dbReference type="NCBI Taxonomy" id="7936"/>
    <lineage>
        <taxon>Eukaryota</taxon>
        <taxon>Metazoa</taxon>
        <taxon>Chordata</taxon>
        <taxon>Craniata</taxon>
        <taxon>Vertebrata</taxon>
        <taxon>Euteleostomi</taxon>
        <taxon>Actinopterygii</taxon>
        <taxon>Neopterygii</taxon>
        <taxon>Teleostei</taxon>
        <taxon>Anguilliformes</taxon>
        <taxon>Anguillidae</taxon>
        <taxon>Anguilla</taxon>
    </lineage>
</organism>
<sequence length="34" mass="3831">MCLDFTLLYSDESSILALMKCVMIYLSLASAQQQ</sequence>
<reference evidence="1" key="2">
    <citation type="journal article" date="2015" name="Fish Shellfish Immunol.">
        <title>Early steps in the European eel (Anguilla anguilla)-Vibrio vulnificus interaction in the gills: Role of the RtxA13 toxin.</title>
        <authorList>
            <person name="Callol A."/>
            <person name="Pajuelo D."/>
            <person name="Ebbesson L."/>
            <person name="Teles M."/>
            <person name="MacKenzie S."/>
            <person name="Amaro C."/>
        </authorList>
    </citation>
    <scope>NUCLEOTIDE SEQUENCE</scope>
</reference>
<protein>
    <submittedName>
        <fullName evidence="1">Uncharacterized protein</fullName>
    </submittedName>
</protein>
<accession>A0A0E9XJZ2</accession>
<reference evidence="1" key="1">
    <citation type="submission" date="2014-11" db="EMBL/GenBank/DDBJ databases">
        <authorList>
            <person name="Amaro Gonzalez C."/>
        </authorList>
    </citation>
    <scope>NUCLEOTIDE SEQUENCE</scope>
</reference>